<dbReference type="Proteomes" id="UP000245119">
    <property type="component" value="Linkage Group LG9"/>
</dbReference>
<evidence type="ECO:0000256" key="4">
    <source>
        <dbReference type="ARBA" id="ARBA00022989"/>
    </source>
</evidence>
<comment type="subcellular location">
    <subcellularLocation>
        <location evidence="1">Cell membrane</location>
        <topology evidence="1">Multi-pass membrane protein</topology>
    </subcellularLocation>
</comment>
<dbReference type="PANTHER" id="PTHR24228">
    <property type="entry name" value="B2 BRADYKININ RECEPTOR/ANGIOTENSIN II RECEPTOR"/>
    <property type="match status" value="1"/>
</dbReference>
<keyword evidence="8 9" id="KW-0807">Transducer</keyword>
<evidence type="ECO:0000259" key="12">
    <source>
        <dbReference type="PROSITE" id="PS50262"/>
    </source>
</evidence>
<feature type="domain" description="G-protein coupled receptors family 1 profile" evidence="12">
    <location>
        <begin position="64"/>
        <end position="320"/>
    </location>
</feature>
<feature type="transmembrane region" description="Helical" evidence="11">
    <location>
        <begin position="210"/>
        <end position="233"/>
    </location>
</feature>
<dbReference type="PRINTS" id="PR00237">
    <property type="entry name" value="GPCRRHODOPSN"/>
</dbReference>
<keyword evidence="14" id="KW-1185">Reference proteome</keyword>
<keyword evidence="4 11" id="KW-1133">Transmembrane helix</keyword>
<proteinExistence type="inferred from homology"/>
<evidence type="ECO:0000256" key="1">
    <source>
        <dbReference type="ARBA" id="ARBA00004651"/>
    </source>
</evidence>
<dbReference type="PROSITE" id="PS00237">
    <property type="entry name" value="G_PROTEIN_RECEP_F1_1"/>
    <property type="match status" value="1"/>
</dbReference>
<dbReference type="EMBL" id="PZQS01000009">
    <property type="protein sequence ID" value="PVD24105.1"/>
    <property type="molecule type" value="Genomic_DNA"/>
</dbReference>
<keyword evidence="3 9" id="KW-0812">Transmembrane</keyword>
<evidence type="ECO:0000256" key="10">
    <source>
        <dbReference type="SAM" id="MobiDB-lite"/>
    </source>
</evidence>
<evidence type="ECO:0000256" key="11">
    <source>
        <dbReference type="SAM" id="Phobius"/>
    </source>
</evidence>
<evidence type="ECO:0000256" key="8">
    <source>
        <dbReference type="ARBA" id="ARBA00023224"/>
    </source>
</evidence>
<feature type="compositionally biased region" description="Basic and acidic residues" evidence="10">
    <location>
        <begin position="400"/>
        <end position="419"/>
    </location>
</feature>
<protein>
    <recommendedName>
        <fullName evidence="12">G-protein coupled receptors family 1 profile domain-containing protein</fullName>
    </recommendedName>
</protein>
<feature type="transmembrane region" description="Helical" evidence="11">
    <location>
        <begin position="125"/>
        <end position="143"/>
    </location>
</feature>
<dbReference type="GO" id="GO:0004930">
    <property type="term" value="F:G protein-coupled receptor activity"/>
    <property type="evidence" value="ECO:0007669"/>
    <property type="project" value="UniProtKB-KW"/>
</dbReference>
<comment type="caution">
    <text evidence="13">The sequence shown here is derived from an EMBL/GenBank/DDBJ whole genome shotgun (WGS) entry which is preliminary data.</text>
</comment>
<feature type="transmembrane region" description="Helical" evidence="11">
    <location>
        <begin position="84"/>
        <end position="105"/>
    </location>
</feature>
<dbReference type="AlphaFoldDB" id="A0A2T7NSF7"/>
<gene>
    <name evidence="13" type="ORF">C0Q70_14575</name>
</gene>
<keyword evidence="2" id="KW-1003">Cell membrane</keyword>
<dbReference type="OMA" id="MACTWIV"/>
<name>A0A2T7NSF7_POMCA</name>
<evidence type="ECO:0000256" key="3">
    <source>
        <dbReference type="ARBA" id="ARBA00022692"/>
    </source>
</evidence>
<evidence type="ECO:0000313" key="13">
    <source>
        <dbReference type="EMBL" id="PVD24105.1"/>
    </source>
</evidence>
<evidence type="ECO:0000256" key="9">
    <source>
        <dbReference type="RuleBase" id="RU000688"/>
    </source>
</evidence>
<evidence type="ECO:0000256" key="2">
    <source>
        <dbReference type="ARBA" id="ARBA00022475"/>
    </source>
</evidence>
<feature type="compositionally biased region" description="Polar residues" evidence="10">
    <location>
        <begin position="377"/>
        <end position="390"/>
    </location>
</feature>
<sequence length="425" mass="48477">MALSLTDLTTDLQDYTMFEVPENTSVLTTDSMVYSHVISAIHSQVALYAAVSLMGIVIVVGCIGNILVIVAVRTTKKLQTVSNAFVVNLSVCDLLFVTVVLPFNIYTYVVDGWHLPQQLCKFVGFLGYTLTGTTIMTITLIAWNRYKLIVDLTSYRRLFVARRIAAMLAVAWVLPVTCLTPALLEVWGHFGYVAMMVTCNLLLDHDSQSFKLFLLIVRAAIPCMLILYFYLSIYRTTKASHRRVRQGRLLSHDRHLDQHIQRKEMHLTKMMATIFLVFALSYFPCTISSIVDWNTVLSKRFHMFCLITVYVGSAVNPLIYGLMNSQFRRAYYSILLCRCRTCGEEKSLYPSLSVTTLPPNRSSQRREMVADQQWCNENTYSDPTPMSSPESRTRKYRVLHRTETEKTYVDSDSCKRVGDSDTLNE</sequence>
<evidence type="ECO:0000256" key="7">
    <source>
        <dbReference type="ARBA" id="ARBA00023170"/>
    </source>
</evidence>
<dbReference type="SUPFAM" id="SSF81321">
    <property type="entry name" value="Family A G protein-coupled receptor-like"/>
    <property type="match status" value="1"/>
</dbReference>
<dbReference type="GO" id="GO:0005886">
    <property type="term" value="C:plasma membrane"/>
    <property type="evidence" value="ECO:0007669"/>
    <property type="project" value="UniProtKB-SubCell"/>
</dbReference>
<comment type="similarity">
    <text evidence="9">Belongs to the G-protein coupled receptor 1 family.</text>
</comment>
<feature type="transmembrane region" description="Helical" evidence="11">
    <location>
        <begin position="270"/>
        <end position="289"/>
    </location>
</feature>
<dbReference type="SMART" id="SM01381">
    <property type="entry name" value="7TM_GPCR_Srsx"/>
    <property type="match status" value="1"/>
</dbReference>
<dbReference type="PROSITE" id="PS50262">
    <property type="entry name" value="G_PROTEIN_RECEP_F1_2"/>
    <property type="match status" value="1"/>
</dbReference>
<dbReference type="Pfam" id="PF00001">
    <property type="entry name" value="7tm_1"/>
    <property type="match status" value="1"/>
</dbReference>
<evidence type="ECO:0000313" key="14">
    <source>
        <dbReference type="Proteomes" id="UP000245119"/>
    </source>
</evidence>
<dbReference type="InterPro" id="IPR000276">
    <property type="entry name" value="GPCR_Rhodpsn"/>
</dbReference>
<dbReference type="STRING" id="400727.A0A2T7NSF7"/>
<evidence type="ECO:0000256" key="6">
    <source>
        <dbReference type="ARBA" id="ARBA00023136"/>
    </source>
</evidence>
<dbReference type="Gene3D" id="1.20.1070.10">
    <property type="entry name" value="Rhodopsin 7-helix transmembrane proteins"/>
    <property type="match status" value="1"/>
</dbReference>
<dbReference type="InterPro" id="IPR017452">
    <property type="entry name" value="GPCR_Rhodpsn_7TM"/>
</dbReference>
<keyword evidence="7 9" id="KW-0675">Receptor</keyword>
<accession>A0A2T7NSF7</accession>
<organism evidence="13 14">
    <name type="scientific">Pomacea canaliculata</name>
    <name type="common">Golden apple snail</name>
    <dbReference type="NCBI Taxonomy" id="400727"/>
    <lineage>
        <taxon>Eukaryota</taxon>
        <taxon>Metazoa</taxon>
        <taxon>Spiralia</taxon>
        <taxon>Lophotrochozoa</taxon>
        <taxon>Mollusca</taxon>
        <taxon>Gastropoda</taxon>
        <taxon>Caenogastropoda</taxon>
        <taxon>Architaenioglossa</taxon>
        <taxon>Ampullarioidea</taxon>
        <taxon>Ampullariidae</taxon>
        <taxon>Pomacea</taxon>
    </lineage>
</organism>
<keyword evidence="5 9" id="KW-0297">G-protein coupled receptor</keyword>
<dbReference type="OrthoDB" id="6147329at2759"/>
<keyword evidence="6 11" id="KW-0472">Membrane</keyword>
<dbReference type="PANTHER" id="PTHR24228:SF74">
    <property type="entry name" value="G-PROTEIN COUPLED RECEPTORS FAMILY 1 PROFILE DOMAIN-CONTAINING PROTEIN"/>
    <property type="match status" value="1"/>
</dbReference>
<reference evidence="13 14" key="1">
    <citation type="submission" date="2018-04" db="EMBL/GenBank/DDBJ databases">
        <title>The genome of golden apple snail Pomacea canaliculata provides insight into stress tolerance and invasive adaptation.</title>
        <authorList>
            <person name="Liu C."/>
            <person name="Liu B."/>
            <person name="Ren Y."/>
            <person name="Zhang Y."/>
            <person name="Wang H."/>
            <person name="Li S."/>
            <person name="Jiang F."/>
            <person name="Yin L."/>
            <person name="Zhang G."/>
            <person name="Qian W."/>
            <person name="Fan W."/>
        </authorList>
    </citation>
    <scope>NUCLEOTIDE SEQUENCE [LARGE SCALE GENOMIC DNA]</scope>
    <source>
        <strain evidence="13">SZHN2017</strain>
        <tissue evidence="13">Muscle</tissue>
    </source>
</reference>
<feature type="transmembrane region" description="Helical" evidence="11">
    <location>
        <begin position="164"/>
        <end position="190"/>
    </location>
</feature>
<feature type="transmembrane region" description="Helical" evidence="11">
    <location>
        <begin position="301"/>
        <end position="323"/>
    </location>
</feature>
<evidence type="ECO:0000256" key="5">
    <source>
        <dbReference type="ARBA" id="ARBA00023040"/>
    </source>
</evidence>
<feature type="region of interest" description="Disordered" evidence="10">
    <location>
        <begin position="377"/>
        <end position="425"/>
    </location>
</feature>
<feature type="transmembrane region" description="Helical" evidence="11">
    <location>
        <begin position="45"/>
        <end position="72"/>
    </location>
</feature>
<dbReference type="CDD" id="cd00637">
    <property type="entry name" value="7tm_classA_rhodopsin-like"/>
    <property type="match status" value="1"/>
</dbReference>